<protein>
    <submittedName>
        <fullName evidence="1">Uncharacterized protein</fullName>
    </submittedName>
</protein>
<proteinExistence type="predicted"/>
<dbReference type="KEGG" id="ppan:ESD82_07765"/>
<organism evidence="1 2">
    <name type="scientific">Paracoccus pantotrophus</name>
    <name type="common">Thiosphaera pantotropha</name>
    <dbReference type="NCBI Taxonomy" id="82367"/>
    <lineage>
        <taxon>Bacteria</taxon>
        <taxon>Pseudomonadati</taxon>
        <taxon>Pseudomonadota</taxon>
        <taxon>Alphaproteobacteria</taxon>
        <taxon>Rhodobacterales</taxon>
        <taxon>Paracoccaceae</taxon>
        <taxon>Paracoccus</taxon>
    </lineage>
</organism>
<accession>A0AAE6NTF5</accession>
<dbReference type="RefSeq" id="WP_140848564.1">
    <property type="nucleotide sequence ID" value="NZ_CP044424.1"/>
</dbReference>
<dbReference type="EMBL" id="CP044424">
    <property type="protein sequence ID" value="QFG36126.1"/>
    <property type="molecule type" value="Genomic_DNA"/>
</dbReference>
<reference evidence="1 2" key="1">
    <citation type="submission" date="2019-01" db="EMBL/GenBank/DDBJ databases">
        <title>Complete Genome Sequence and Annotation of the Paracoccus pantotrophus type strain DSM 2944.</title>
        <authorList>
            <person name="Bockwoldt J.A."/>
            <person name="Zimmermann M."/>
            <person name="Tiso T."/>
            <person name="Blank L.M."/>
        </authorList>
    </citation>
    <scope>NUCLEOTIDE SEQUENCE [LARGE SCALE GENOMIC DNA]</scope>
    <source>
        <strain evidence="1 2">DSM 2944</strain>
        <plasmid evidence="2">ppan1</plasmid>
    </source>
</reference>
<sequence length="65" mass="7012">MIKFTQGNYPIYIARQHIIAVQPDQNGATKIVTTGRETSNGANYAAFIVKESIEEAVAAINATSN</sequence>
<dbReference type="Proteomes" id="UP000326453">
    <property type="component" value="Plasmid pPAN1"/>
</dbReference>
<geneLocation type="plasmid" evidence="2">
    <name>ppan1</name>
</geneLocation>
<gene>
    <name evidence="1" type="ORF">ESD82_07765</name>
</gene>
<name>A0AAE6NTF5_PARPN</name>
<dbReference type="AlphaFoldDB" id="A0AAE6NTF5"/>
<keyword evidence="1" id="KW-0614">Plasmid</keyword>
<evidence type="ECO:0000313" key="2">
    <source>
        <dbReference type="Proteomes" id="UP000326453"/>
    </source>
</evidence>
<evidence type="ECO:0000313" key="1">
    <source>
        <dbReference type="EMBL" id="QFG36126.1"/>
    </source>
</evidence>
<dbReference type="GeneID" id="51370458"/>